<dbReference type="PATRIC" id="fig|692370.5.peg.518"/>
<dbReference type="EMBL" id="CP016591">
    <property type="protein sequence ID" value="ANY19038.1"/>
    <property type="molecule type" value="Genomic_DNA"/>
</dbReference>
<feature type="domain" description="HTH LytTR-type" evidence="4">
    <location>
        <begin position="150"/>
        <end position="254"/>
    </location>
</feature>
<dbReference type="KEGG" id="ado:A6F68_00503"/>
<dbReference type="AlphaFoldDB" id="A0A1B2AAD3"/>
<dbReference type="GO" id="GO:0032993">
    <property type="term" value="C:protein-DNA complex"/>
    <property type="evidence" value="ECO:0007669"/>
    <property type="project" value="TreeGrafter"/>
</dbReference>
<evidence type="ECO:0000259" key="4">
    <source>
        <dbReference type="PROSITE" id="PS50930"/>
    </source>
</evidence>
<reference evidence="5 6" key="1">
    <citation type="submission" date="2016-07" db="EMBL/GenBank/DDBJ databases">
        <title>Complete genome sequence of Altererythrobacter dongtanensis KCTC 22672, a type strain with esterase isolated from tidal flat.</title>
        <authorList>
            <person name="Cheng H."/>
            <person name="Wu Y.-H."/>
            <person name="Zhou P."/>
            <person name="Huo Y.-Y."/>
            <person name="Wang C.-S."/>
            <person name="Xu X.-W."/>
        </authorList>
    </citation>
    <scope>NUCLEOTIDE SEQUENCE [LARGE SCALE GENOMIC DNA]</scope>
    <source>
        <strain evidence="5 6">KCTC 22672</strain>
    </source>
</reference>
<feature type="domain" description="Response regulatory" evidence="3">
    <location>
        <begin position="18"/>
        <end position="132"/>
    </location>
</feature>
<dbReference type="STRING" id="692370.A6F68_00503"/>
<dbReference type="InterPro" id="IPR011006">
    <property type="entry name" value="CheY-like_superfamily"/>
</dbReference>
<keyword evidence="2" id="KW-0597">Phosphoprotein</keyword>
<dbReference type="GO" id="GO:0005829">
    <property type="term" value="C:cytosol"/>
    <property type="evidence" value="ECO:0007669"/>
    <property type="project" value="TreeGrafter"/>
</dbReference>
<dbReference type="SUPFAM" id="SSF52172">
    <property type="entry name" value="CheY-like"/>
    <property type="match status" value="1"/>
</dbReference>
<dbReference type="PANTHER" id="PTHR48111">
    <property type="entry name" value="REGULATOR OF RPOS"/>
    <property type="match status" value="1"/>
</dbReference>
<evidence type="ECO:0000259" key="3">
    <source>
        <dbReference type="PROSITE" id="PS50110"/>
    </source>
</evidence>
<dbReference type="Proteomes" id="UP000092932">
    <property type="component" value="Chromosome"/>
</dbReference>
<dbReference type="PANTHER" id="PTHR48111:SF69">
    <property type="entry name" value="RESPONSE REGULATOR RECEIVER"/>
    <property type="match status" value="1"/>
</dbReference>
<dbReference type="Pfam" id="PF00072">
    <property type="entry name" value="Response_reg"/>
    <property type="match status" value="1"/>
</dbReference>
<dbReference type="RefSeq" id="WP_067675898.1">
    <property type="nucleotide sequence ID" value="NZ_CP016591.1"/>
</dbReference>
<dbReference type="OrthoDB" id="9786101at2"/>
<dbReference type="PROSITE" id="PS50110">
    <property type="entry name" value="RESPONSE_REGULATORY"/>
    <property type="match status" value="1"/>
</dbReference>
<dbReference type="PROSITE" id="PS50930">
    <property type="entry name" value="HTH_LYTTR"/>
    <property type="match status" value="1"/>
</dbReference>
<dbReference type="Gene3D" id="2.40.50.1020">
    <property type="entry name" value="LytTr DNA-binding domain"/>
    <property type="match status" value="1"/>
</dbReference>
<keyword evidence="1" id="KW-0238">DNA-binding</keyword>
<sequence length="254" mass="28172">MRDAALTPTGGQGAKPLRALIVDDEPLAIERMQIISAKIPELQVVGTASDGAAALRLVEALAPDLVLLDMTMPELDGLAVARALAKRAQRPAIIFVTAHEHFAVEAFDLEAVDYVLKPVTPERLGRAIDRALARSEVRGGRSEARWLTELWVPHRSELLRIDVSQVSRIDAERDYVRLHVGDRTYLLLQTIAGLEERLDPSQFIRIHRSTILRRDCIRGLRHDGLGIWSIEVDGGQALRIGRTYMAKVKAMAGR</sequence>
<evidence type="ECO:0000313" key="6">
    <source>
        <dbReference type="Proteomes" id="UP000092932"/>
    </source>
</evidence>
<gene>
    <name evidence="5" type="primary">lytR</name>
    <name evidence="5" type="ORF">A6F68_00503</name>
</gene>
<name>A0A1B2AAD3_9SPHN</name>
<evidence type="ECO:0000256" key="1">
    <source>
        <dbReference type="ARBA" id="ARBA00023125"/>
    </source>
</evidence>
<evidence type="ECO:0000313" key="5">
    <source>
        <dbReference type="EMBL" id="ANY19038.1"/>
    </source>
</evidence>
<dbReference type="SMART" id="SM00850">
    <property type="entry name" value="LytTR"/>
    <property type="match status" value="1"/>
</dbReference>
<dbReference type="InterPro" id="IPR039420">
    <property type="entry name" value="WalR-like"/>
</dbReference>
<dbReference type="Pfam" id="PF04397">
    <property type="entry name" value="LytTR"/>
    <property type="match status" value="1"/>
</dbReference>
<dbReference type="SMART" id="SM00448">
    <property type="entry name" value="REC"/>
    <property type="match status" value="1"/>
</dbReference>
<organism evidence="5 6">
    <name type="scientific">Tsuneonella dongtanensis</name>
    <dbReference type="NCBI Taxonomy" id="692370"/>
    <lineage>
        <taxon>Bacteria</taxon>
        <taxon>Pseudomonadati</taxon>
        <taxon>Pseudomonadota</taxon>
        <taxon>Alphaproteobacteria</taxon>
        <taxon>Sphingomonadales</taxon>
        <taxon>Erythrobacteraceae</taxon>
        <taxon>Tsuneonella</taxon>
    </lineage>
</organism>
<dbReference type="Gene3D" id="3.40.50.2300">
    <property type="match status" value="1"/>
</dbReference>
<evidence type="ECO:0000256" key="2">
    <source>
        <dbReference type="PROSITE-ProRule" id="PRU00169"/>
    </source>
</evidence>
<keyword evidence="6" id="KW-1185">Reference proteome</keyword>
<dbReference type="GO" id="GO:0000156">
    <property type="term" value="F:phosphorelay response regulator activity"/>
    <property type="evidence" value="ECO:0007669"/>
    <property type="project" value="TreeGrafter"/>
</dbReference>
<dbReference type="InterPro" id="IPR007492">
    <property type="entry name" value="LytTR_DNA-bd_dom"/>
</dbReference>
<dbReference type="InterPro" id="IPR001789">
    <property type="entry name" value="Sig_transdc_resp-reg_receiver"/>
</dbReference>
<protein>
    <submittedName>
        <fullName evidence="5">Sensory transduction protein LytR</fullName>
    </submittedName>
</protein>
<dbReference type="GO" id="GO:0006355">
    <property type="term" value="P:regulation of DNA-templated transcription"/>
    <property type="evidence" value="ECO:0007669"/>
    <property type="project" value="TreeGrafter"/>
</dbReference>
<accession>A0A1B2AAD3</accession>
<proteinExistence type="predicted"/>
<dbReference type="GO" id="GO:0000976">
    <property type="term" value="F:transcription cis-regulatory region binding"/>
    <property type="evidence" value="ECO:0007669"/>
    <property type="project" value="TreeGrafter"/>
</dbReference>
<feature type="modified residue" description="4-aspartylphosphate" evidence="2">
    <location>
        <position position="69"/>
    </location>
</feature>